<proteinExistence type="inferred from homology"/>
<dbReference type="InterPro" id="IPR029020">
    <property type="entry name" value="Ammonium/urea_transptr"/>
</dbReference>
<feature type="transmembrane region" description="Helical" evidence="7">
    <location>
        <begin position="136"/>
        <end position="155"/>
    </location>
</feature>
<dbReference type="SUPFAM" id="SSF111352">
    <property type="entry name" value="Ammonium transporter"/>
    <property type="match status" value="1"/>
</dbReference>
<feature type="transmembrane region" description="Helical" evidence="7">
    <location>
        <begin position="82"/>
        <end position="99"/>
    </location>
</feature>
<evidence type="ECO:0000256" key="3">
    <source>
        <dbReference type="ARBA" id="ARBA00022692"/>
    </source>
</evidence>
<sequence length="467" mass="50157">MATVKSMRLIIPLAIVQIVFLIIFGIKIEYHETAKPVDTVKPSIVGGLYPSFQDVHVMIYIGFGFLMTFLKRYGYSAVSINLLLASFCAQWAIIVRAAISGNWTVGVMEMLTADFAAATILISFGAVLGKTGPLQLLIMACIEIVLAQVNEHIGVHILHTADVGESMFIHAFGAYFGLAVARVLYSEDIERASGKEGAVYHSDLFSMIGTVFLWLYWPSFNGGAVEGDQQHRAFINTYLSLLACTVTTFIVSSLVDKRGKFDMVHIQNATLAGGVAVGTSAHMPIQPWGAMLLGTTAGIISVLGYKYLTPLMASKLRIHDTCGVNNLHGMPGILAAIGGAVAAAMSSKETWGDSLYSIFTAMEPTMMNTTMTTNAMTANVTEVMGRSAMEQGGYQMAALCLTLAIAIVGGVITGFILKIPFLDNPTGDLLFDDTDQWNIADEGFPNSGELPLNGKSGDGKSRDDTQM</sequence>
<feature type="region of interest" description="Disordered" evidence="6">
    <location>
        <begin position="442"/>
        <end position="467"/>
    </location>
</feature>
<keyword evidence="4 7" id="KW-1133">Transmembrane helix</keyword>
<dbReference type="PANTHER" id="PTHR11730:SF60">
    <property type="entry name" value="RH50, ISOFORM D"/>
    <property type="match status" value="1"/>
</dbReference>
<dbReference type="InterPro" id="IPR024041">
    <property type="entry name" value="NH4_transpt_AmtB-like_dom"/>
</dbReference>
<dbReference type="AlphaFoldDB" id="A0A8W8KYY5"/>
<feature type="transmembrane region" description="Helical" evidence="7">
    <location>
        <begin position="9"/>
        <end position="28"/>
    </location>
</feature>
<comment type="similarity">
    <text evidence="2">Belongs to the ammonium transporter (TC 2.A.49) family. Rh subfamily.</text>
</comment>
<feature type="transmembrane region" description="Helical" evidence="7">
    <location>
        <begin position="48"/>
        <end position="70"/>
    </location>
</feature>
<name>A0A8W8KYY5_MAGGI</name>
<feature type="transmembrane region" description="Helical" evidence="7">
    <location>
        <begin position="328"/>
        <end position="345"/>
    </location>
</feature>
<dbReference type="PRINTS" id="PR00342">
    <property type="entry name" value="RHESUSRHD"/>
</dbReference>
<dbReference type="Proteomes" id="UP000005408">
    <property type="component" value="Unassembled WGS sequence"/>
</dbReference>
<evidence type="ECO:0000256" key="1">
    <source>
        <dbReference type="ARBA" id="ARBA00004141"/>
    </source>
</evidence>
<evidence type="ECO:0000256" key="5">
    <source>
        <dbReference type="ARBA" id="ARBA00023136"/>
    </source>
</evidence>
<organism evidence="9 10">
    <name type="scientific">Magallana gigas</name>
    <name type="common">Pacific oyster</name>
    <name type="synonym">Crassostrea gigas</name>
    <dbReference type="NCBI Taxonomy" id="29159"/>
    <lineage>
        <taxon>Eukaryota</taxon>
        <taxon>Metazoa</taxon>
        <taxon>Spiralia</taxon>
        <taxon>Lophotrochozoa</taxon>
        <taxon>Mollusca</taxon>
        <taxon>Bivalvia</taxon>
        <taxon>Autobranchia</taxon>
        <taxon>Pteriomorphia</taxon>
        <taxon>Ostreida</taxon>
        <taxon>Ostreoidea</taxon>
        <taxon>Ostreidae</taxon>
        <taxon>Magallana</taxon>
    </lineage>
</organism>
<dbReference type="FunFam" id="1.10.3430.10:FF:000012">
    <property type="entry name" value="Rh type C glycoprotein"/>
    <property type="match status" value="1"/>
</dbReference>
<evidence type="ECO:0000256" key="6">
    <source>
        <dbReference type="SAM" id="MobiDB-lite"/>
    </source>
</evidence>
<keyword evidence="5 7" id="KW-0472">Membrane</keyword>
<evidence type="ECO:0000313" key="9">
    <source>
        <dbReference type="EnsemblMetazoa" id="G25868.1:cds"/>
    </source>
</evidence>
<feature type="transmembrane region" description="Helical" evidence="7">
    <location>
        <begin position="167"/>
        <end position="185"/>
    </location>
</feature>
<evidence type="ECO:0000313" key="10">
    <source>
        <dbReference type="Proteomes" id="UP000005408"/>
    </source>
</evidence>
<keyword evidence="10" id="KW-1185">Reference proteome</keyword>
<evidence type="ECO:0000256" key="2">
    <source>
        <dbReference type="ARBA" id="ARBA00011036"/>
    </source>
</evidence>
<dbReference type="EnsemblMetazoa" id="G25868.1">
    <property type="protein sequence ID" value="G25868.1:cds"/>
    <property type="gene ID" value="G25868"/>
</dbReference>
<feature type="transmembrane region" description="Helical" evidence="7">
    <location>
        <begin position="288"/>
        <end position="308"/>
    </location>
</feature>
<dbReference type="PANTHER" id="PTHR11730">
    <property type="entry name" value="AMMONIUM TRANSPORTER"/>
    <property type="match status" value="1"/>
</dbReference>
<feature type="transmembrane region" description="Helical" evidence="7">
    <location>
        <begin position="237"/>
        <end position="255"/>
    </location>
</feature>
<dbReference type="GO" id="GO:0008519">
    <property type="term" value="F:ammonium channel activity"/>
    <property type="evidence" value="ECO:0007669"/>
    <property type="project" value="InterPro"/>
</dbReference>
<dbReference type="Gene3D" id="1.10.3430.10">
    <property type="entry name" value="Ammonium transporter AmtB like domains"/>
    <property type="match status" value="1"/>
</dbReference>
<protein>
    <recommendedName>
        <fullName evidence="8">Ammonium transporter AmtB-like domain-containing protein</fullName>
    </recommendedName>
</protein>
<feature type="compositionally biased region" description="Basic and acidic residues" evidence="6">
    <location>
        <begin position="457"/>
        <end position="467"/>
    </location>
</feature>
<feature type="domain" description="Ammonium transporter AmtB-like" evidence="8">
    <location>
        <begin position="47"/>
        <end position="419"/>
    </location>
</feature>
<feature type="transmembrane region" description="Helical" evidence="7">
    <location>
        <begin position="396"/>
        <end position="417"/>
    </location>
</feature>
<dbReference type="GO" id="GO:0097272">
    <property type="term" value="P:ammonium homeostasis"/>
    <property type="evidence" value="ECO:0007669"/>
    <property type="project" value="TreeGrafter"/>
</dbReference>
<evidence type="ECO:0000256" key="7">
    <source>
        <dbReference type="SAM" id="Phobius"/>
    </source>
</evidence>
<dbReference type="InterPro" id="IPR002229">
    <property type="entry name" value="RhesusRHD"/>
</dbReference>
<feature type="transmembrane region" description="Helical" evidence="7">
    <location>
        <begin position="197"/>
        <end position="217"/>
    </location>
</feature>
<evidence type="ECO:0000256" key="4">
    <source>
        <dbReference type="ARBA" id="ARBA00022989"/>
    </source>
</evidence>
<dbReference type="GO" id="GO:0005886">
    <property type="term" value="C:plasma membrane"/>
    <property type="evidence" value="ECO:0007669"/>
    <property type="project" value="InterPro"/>
</dbReference>
<dbReference type="Pfam" id="PF00909">
    <property type="entry name" value="Ammonium_transp"/>
    <property type="match status" value="1"/>
</dbReference>
<reference evidence="9" key="1">
    <citation type="submission" date="2022-08" db="UniProtKB">
        <authorList>
            <consortium name="EnsemblMetazoa"/>
        </authorList>
    </citation>
    <scope>IDENTIFICATION</scope>
    <source>
        <strain evidence="9">05x7-T-G4-1.051#20</strain>
    </source>
</reference>
<feature type="transmembrane region" description="Helical" evidence="7">
    <location>
        <begin position="111"/>
        <end position="129"/>
    </location>
</feature>
<evidence type="ECO:0000259" key="8">
    <source>
        <dbReference type="Pfam" id="PF00909"/>
    </source>
</evidence>
<accession>A0A8W8KYY5</accession>
<comment type="subcellular location">
    <subcellularLocation>
        <location evidence="1">Membrane</location>
        <topology evidence="1">Multi-pass membrane protein</topology>
    </subcellularLocation>
</comment>
<keyword evidence="3 7" id="KW-0812">Transmembrane</keyword>